<proteinExistence type="inferred from homology"/>
<dbReference type="InterPro" id="IPR051272">
    <property type="entry name" value="RIO-type_Ser/Thr_kinase"/>
</dbReference>
<comment type="caution">
    <text evidence="28">The sequence shown here is derived from an EMBL/GenBank/DDBJ whole genome shotgun (WGS) entry which is preliminary data.</text>
</comment>
<feature type="binding site" evidence="23">
    <location>
        <position position="177"/>
    </location>
    <ligand>
        <name>ATP</name>
        <dbReference type="ChEBI" id="CHEBI:30616"/>
    </ligand>
</feature>
<dbReference type="OrthoDB" id="205248at2759"/>
<dbReference type="SUPFAM" id="SSF56112">
    <property type="entry name" value="Protein kinase-like (PK-like)"/>
    <property type="match status" value="1"/>
</dbReference>
<evidence type="ECO:0000256" key="22">
    <source>
        <dbReference type="PIRSR" id="PIRSR038147-1"/>
    </source>
</evidence>
<keyword evidence="8 21" id="KW-0723">Serine/threonine-protein kinase</keyword>
<evidence type="ECO:0000256" key="24">
    <source>
        <dbReference type="PIRSR" id="PIRSR038147-3"/>
    </source>
</evidence>
<accession>A0A1D1VCK6</accession>
<protein>
    <recommendedName>
        <fullName evidence="5 21">Serine/threonine-protein kinase RIO1</fullName>
        <ecNumber evidence="4 21">2.7.11.1</ecNumber>
    </recommendedName>
</protein>
<evidence type="ECO:0000256" key="23">
    <source>
        <dbReference type="PIRSR" id="PIRSR038147-2"/>
    </source>
</evidence>
<dbReference type="AlphaFoldDB" id="A0A1D1VCK6"/>
<dbReference type="FunFam" id="3.30.200.20:FF:000148">
    <property type="entry name" value="Serine/threonine-protein kinase RIO1"/>
    <property type="match status" value="1"/>
</dbReference>
<dbReference type="GO" id="GO:0005524">
    <property type="term" value="F:ATP binding"/>
    <property type="evidence" value="ECO:0007669"/>
    <property type="project" value="UniProtKB-KW"/>
</dbReference>
<dbReference type="FunFam" id="1.10.510.10:FF:000232">
    <property type="entry name" value="Serine/threonine-protein kinase RIO1"/>
    <property type="match status" value="1"/>
</dbReference>
<evidence type="ECO:0000256" key="14">
    <source>
        <dbReference type="ARBA" id="ARBA00022840"/>
    </source>
</evidence>
<name>A0A1D1VCK6_RAMVA</name>
<dbReference type="Pfam" id="PF01163">
    <property type="entry name" value="RIO1"/>
    <property type="match status" value="1"/>
</dbReference>
<keyword evidence="29" id="KW-1185">Reference proteome</keyword>
<keyword evidence="25" id="KW-0175">Coiled coil</keyword>
<dbReference type="STRING" id="947166.A0A1D1VCK6"/>
<keyword evidence="9 21" id="KW-0808">Transferase</keyword>
<evidence type="ECO:0000256" key="1">
    <source>
        <dbReference type="ARBA" id="ARBA00001946"/>
    </source>
</evidence>
<keyword evidence="6" id="KW-0963">Cytoplasm</keyword>
<dbReference type="InterPro" id="IPR011009">
    <property type="entry name" value="Kinase-like_dom_sf"/>
</dbReference>
<comment type="function">
    <text evidence="19">Involved in the final steps of cytoplasmic maturation of the 40S ribosomal subunit. Involved in processing of 18S-E pre-rRNA to the mature 18S rRNA. Required for the recycling of NOB1 and PNO1 from the late 40S precursor. The association with the very late 40S subunit intermediate may involve a translation-like checkpoint point cycle preceeding the binding to the 60S ribosomal subunit. Despite the protein kinase domain is proposed to act predominantly as an ATPase. The catalytic activity regulates its dynamic association with the 40S subunit. In addition to its role in ribosomal biogenesis acts as an adapter protein by recruiting NCL/nucleolin the to PRMT5 complex for its symmetrical methylation.</text>
</comment>
<keyword evidence="7" id="KW-0690">Ribosome biogenesis</keyword>
<dbReference type="GO" id="GO:0046872">
    <property type="term" value="F:metal ion binding"/>
    <property type="evidence" value="ECO:0007669"/>
    <property type="project" value="UniProtKB-KW"/>
</dbReference>
<evidence type="ECO:0000256" key="2">
    <source>
        <dbReference type="ARBA" id="ARBA00004496"/>
    </source>
</evidence>
<feature type="compositionally biased region" description="Basic residues" evidence="26">
    <location>
        <begin position="489"/>
        <end position="504"/>
    </location>
</feature>
<keyword evidence="13" id="KW-0378">Hydrolase</keyword>
<comment type="catalytic activity">
    <reaction evidence="18">
        <text>ATP + H2O = ADP + phosphate + H(+)</text>
        <dbReference type="Rhea" id="RHEA:13065"/>
        <dbReference type="ChEBI" id="CHEBI:15377"/>
        <dbReference type="ChEBI" id="CHEBI:15378"/>
        <dbReference type="ChEBI" id="CHEBI:30616"/>
        <dbReference type="ChEBI" id="CHEBI:43474"/>
        <dbReference type="ChEBI" id="CHEBI:456216"/>
    </reaction>
</comment>
<evidence type="ECO:0000256" key="7">
    <source>
        <dbReference type="ARBA" id="ARBA00022517"/>
    </source>
</evidence>
<feature type="active site" description="Proton acceptor" evidence="22">
    <location>
        <position position="293"/>
    </location>
</feature>
<comment type="subcellular location">
    <subcellularLocation>
        <location evidence="2">Cytoplasm</location>
    </subcellularLocation>
</comment>
<keyword evidence="10" id="KW-0479">Metal-binding</keyword>
<evidence type="ECO:0000256" key="16">
    <source>
        <dbReference type="ARBA" id="ARBA00047899"/>
    </source>
</evidence>
<evidence type="ECO:0000256" key="5">
    <source>
        <dbReference type="ARBA" id="ARBA00016038"/>
    </source>
</evidence>
<feature type="binding site" evidence="24">
    <location>
        <position position="298"/>
    </location>
    <ligand>
        <name>Mg(2+)</name>
        <dbReference type="ChEBI" id="CHEBI:18420"/>
    </ligand>
</feature>
<evidence type="ECO:0000256" key="6">
    <source>
        <dbReference type="ARBA" id="ARBA00022490"/>
    </source>
</evidence>
<dbReference type="PANTHER" id="PTHR45723">
    <property type="entry name" value="SERINE/THREONINE-PROTEIN KINASE RIO1"/>
    <property type="match status" value="1"/>
</dbReference>
<evidence type="ECO:0000256" key="20">
    <source>
        <dbReference type="ARBA" id="ARBA00063876"/>
    </source>
</evidence>
<dbReference type="PROSITE" id="PS01245">
    <property type="entry name" value="RIO1"/>
    <property type="match status" value="1"/>
</dbReference>
<evidence type="ECO:0000313" key="29">
    <source>
        <dbReference type="Proteomes" id="UP000186922"/>
    </source>
</evidence>
<feature type="binding site" evidence="24">
    <location>
        <position position="310"/>
    </location>
    <ligand>
        <name>Mg(2+)</name>
        <dbReference type="ChEBI" id="CHEBI:18420"/>
    </ligand>
</feature>
<feature type="compositionally biased region" description="Acidic residues" evidence="26">
    <location>
        <begin position="437"/>
        <end position="455"/>
    </location>
</feature>
<keyword evidence="15" id="KW-0460">Magnesium</keyword>
<comment type="catalytic activity">
    <reaction evidence="16 21">
        <text>L-threonyl-[protein] + ATP = O-phospho-L-threonyl-[protein] + ADP + H(+)</text>
        <dbReference type="Rhea" id="RHEA:46608"/>
        <dbReference type="Rhea" id="RHEA-COMP:11060"/>
        <dbReference type="Rhea" id="RHEA-COMP:11605"/>
        <dbReference type="ChEBI" id="CHEBI:15378"/>
        <dbReference type="ChEBI" id="CHEBI:30013"/>
        <dbReference type="ChEBI" id="CHEBI:30616"/>
        <dbReference type="ChEBI" id="CHEBI:61977"/>
        <dbReference type="ChEBI" id="CHEBI:456216"/>
        <dbReference type="EC" id="2.7.11.1"/>
    </reaction>
</comment>
<evidence type="ECO:0000256" key="25">
    <source>
        <dbReference type="SAM" id="Coils"/>
    </source>
</evidence>
<evidence type="ECO:0000256" key="26">
    <source>
        <dbReference type="SAM" id="MobiDB-lite"/>
    </source>
</evidence>
<dbReference type="GO" id="GO:0042254">
    <property type="term" value="P:ribosome biogenesis"/>
    <property type="evidence" value="ECO:0007669"/>
    <property type="project" value="UniProtKB-KW"/>
</dbReference>
<dbReference type="InterPro" id="IPR000687">
    <property type="entry name" value="RIO_kinase"/>
</dbReference>
<feature type="compositionally biased region" description="Basic and acidic residues" evidence="26">
    <location>
        <begin position="466"/>
        <end position="475"/>
    </location>
</feature>
<dbReference type="GO" id="GO:0106310">
    <property type="term" value="F:protein serine kinase activity"/>
    <property type="evidence" value="ECO:0007669"/>
    <property type="project" value="RHEA"/>
</dbReference>
<evidence type="ECO:0000313" key="28">
    <source>
        <dbReference type="EMBL" id="GAU99374.1"/>
    </source>
</evidence>
<comment type="cofactor">
    <cofactor evidence="1 24">
        <name>Mg(2+)</name>
        <dbReference type="ChEBI" id="CHEBI:18420"/>
    </cofactor>
</comment>
<comment type="catalytic activity">
    <reaction evidence="17 21">
        <text>L-seryl-[protein] + ATP = O-phospho-L-seryl-[protein] + ADP + H(+)</text>
        <dbReference type="Rhea" id="RHEA:17989"/>
        <dbReference type="Rhea" id="RHEA-COMP:9863"/>
        <dbReference type="Rhea" id="RHEA-COMP:11604"/>
        <dbReference type="ChEBI" id="CHEBI:15378"/>
        <dbReference type="ChEBI" id="CHEBI:29999"/>
        <dbReference type="ChEBI" id="CHEBI:30616"/>
        <dbReference type="ChEBI" id="CHEBI:83421"/>
        <dbReference type="ChEBI" id="CHEBI:456216"/>
        <dbReference type="EC" id="2.7.11.1"/>
    </reaction>
</comment>
<evidence type="ECO:0000256" key="18">
    <source>
        <dbReference type="ARBA" id="ARBA00049360"/>
    </source>
</evidence>
<keyword evidence="12 21" id="KW-0418">Kinase</keyword>
<gene>
    <name evidence="28" type="primary">RvY_10390-1</name>
    <name evidence="28" type="synonym">RvY_10390.1</name>
    <name evidence="28" type="ORF">RvY_10390</name>
</gene>
<dbReference type="GO" id="GO:0016887">
    <property type="term" value="F:ATP hydrolysis activity"/>
    <property type="evidence" value="ECO:0007669"/>
    <property type="project" value="RHEA"/>
</dbReference>
<sequence length="510" mass="58961">MATNVLSNTLDEKMLPELEAEKGLCSSDDYSDSGEDDYENSFFNNEYSLETKDFSHSSTGQRDMSATAGAKTFQPRSLDRFSNNLELASYYQGPKMSSSTLNSLNANMKKAENDRMRVKDKMDRATVEQVLDPRTRMILYKLLNKHAITGIDGCISTGKEANVYHATDSYDRHLAIKIYKTSILTFKDRDKYVSGEFRWRHGYSRHNPRKMVRTWAEKEMRNLARLRQGGVNVPEPVILRGHVLIMEFMGEDGWPSPKLKEVDLSETEAVRLYRSCCLMMRRMFRDCRLVHADLSEFNILYHKGELCIIDVSQSVEHDHPHSLEFLRTDCTNMTSFFQKAGALTLTVRELFEYVVQVTERKEGDEEMLDRMVEEAQSRGADFTEQEKVTEEVFKKSFIPQKLNEVIDAEKDVRKVTTGHDEDLLYKNVAPVKTGGALEEEESSEELEDEENENEEANMKTTASSARPRDESQNSKKERKKAVREEKKEKRQHKVPKHVKKRHEKLAKDTR</sequence>
<evidence type="ECO:0000256" key="13">
    <source>
        <dbReference type="ARBA" id="ARBA00022801"/>
    </source>
</evidence>
<evidence type="ECO:0000256" key="11">
    <source>
        <dbReference type="ARBA" id="ARBA00022741"/>
    </source>
</evidence>
<dbReference type="InterPro" id="IPR017407">
    <property type="entry name" value="Ser/Thr_kinase_Rio1"/>
</dbReference>
<feature type="coiled-coil region" evidence="25">
    <location>
        <begin position="101"/>
        <end position="128"/>
    </location>
</feature>
<evidence type="ECO:0000259" key="27">
    <source>
        <dbReference type="SMART" id="SM00090"/>
    </source>
</evidence>
<evidence type="ECO:0000256" key="12">
    <source>
        <dbReference type="ARBA" id="ARBA00022777"/>
    </source>
</evidence>
<dbReference type="Proteomes" id="UP000186922">
    <property type="component" value="Unassembled WGS sequence"/>
</dbReference>
<comment type="subunit">
    <text evidence="20">Associates with the precursor of the 40S ribosome subunit. Interacts (via its N-terminus) with PRMT5 (via its N-terminus). Interacts with WDR77. Found in a PRMT5 complex composed of PRMT5, WDR77 and RIOK1. Interacts (via its C-terminus) with NCL; this interaction targets NCL for PRTM5 methylation.</text>
</comment>
<dbReference type="EMBL" id="BDGG01000005">
    <property type="protein sequence ID" value="GAU99374.1"/>
    <property type="molecule type" value="Genomic_DNA"/>
</dbReference>
<evidence type="ECO:0000256" key="17">
    <source>
        <dbReference type="ARBA" id="ARBA00048679"/>
    </source>
</evidence>
<evidence type="ECO:0000256" key="9">
    <source>
        <dbReference type="ARBA" id="ARBA00022679"/>
    </source>
</evidence>
<dbReference type="Gene3D" id="3.30.200.20">
    <property type="entry name" value="Phosphorylase Kinase, domain 1"/>
    <property type="match status" value="1"/>
</dbReference>
<evidence type="ECO:0000256" key="4">
    <source>
        <dbReference type="ARBA" id="ARBA00012513"/>
    </source>
</evidence>
<dbReference type="CDD" id="cd05147">
    <property type="entry name" value="RIO1_euk"/>
    <property type="match status" value="1"/>
</dbReference>
<dbReference type="InterPro" id="IPR018935">
    <property type="entry name" value="RIO_kinase_CS"/>
</dbReference>
<evidence type="ECO:0000256" key="21">
    <source>
        <dbReference type="PIRNR" id="PIRNR038147"/>
    </source>
</evidence>
<evidence type="ECO:0000256" key="8">
    <source>
        <dbReference type="ARBA" id="ARBA00022527"/>
    </source>
</evidence>
<feature type="region of interest" description="Disordered" evidence="26">
    <location>
        <begin position="426"/>
        <end position="510"/>
    </location>
</feature>
<dbReference type="Gene3D" id="1.10.510.10">
    <property type="entry name" value="Transferase(Phosphotransferase) domain 1"/>
    <property type="match status" value="1"/>
</dbReference>
<dbReference type="PIRSF" id="PIRSF038147">
    <property type="entry name" value="Ser/Thr_PK_RIO1"/>
    <property type="match status" value="1"/>
</dbReference>
<feature type="domain" description="RIO kinase" evidence="27">
    <location>
        <begin position="120"/>
        <end position="356"/>
    </location>
</feature>
<dbReference type="SMART" id="SM00090">
    <property type="entry name" value="RIO"/>
    <property type="match status" value="1"/>
</dbReference>
<evidence type="ECO:0000256" key="19">
    <source>
        <dbReference type="ARBA" id="ARBA00057025"/>
    </source>
</evidence>
<dbReference type="GO" id="GO:0005737">
    <property type="term" value="C:cytoplasm"/>
    <property type="evidence" value="ECO:0007669"/>
    <property type="project" value="UniProtKB-SubCell"/>
</dbReference>
<comment type="similarity">
    <text evidence="3 21">Belongs to the protein kinase superfamily. RIO-type Ser/Thr kinase family.</text>
</comment>
<feature type="active site" description="4-aspartylphosphate intermediate" evidence="22">
    <location>
        <position position="310"/>
    </location>
</feature>
<dbReference type="EC" id="2.7.11.1" evidence="4 21"/>
<evidence type="ECO:0000256" key="15">
    <source>
        <dbReference type="ARBA" id="ARBA00022842"/>
    </source>
</evidence>
<organism evidence="28 29">
    <name type="scientific">Ramazzottius varieornatus</name>
    <name type="common">Water bear</name>
    <name type="synonym">Tardigrade</name>
    <dbReference type="NCBI Taxonomy" id="947166"/>
    <lineage>
        <taxon>Eukaryota</taxon>
        <taxon>Metazoa</taxon>
        <taxon>Ecdysozoa</taxon>
        <taxon>Tardigrada</taxon>
        <taxon>Eutardigrada</taxon>
        <taxon>Parachela</taxon>
        <taxon>Hypsibioidea</taxon>
        <taxon>Ramazzottiidae</taxon>
        <taxon>Ramazzottius</taxon>
    </lineage>
</organism>
<dbReference type="InterPro" id="IPR018934">
    <property type="entry name" value="RIO_dom"/>
</dbReference>
<dbReference type="GO" id="GO:0004674">
    <property type="term" value="F:protein serine/threonine kinase activity"/>
    <property type="evidence" value="ECO:0007669"/>
    <property type="project" value="UniProtKB-KW"/>
</dbReference>
<keyword evidence="14 21" id="KW-0067">ATP-binding</keyword>
<reference evidence="28 29" key="1">
    <citation type="journal article" date="2016" name="Nat. Commun.">
        <title>Extremotolerant tardigrade genome and improved radiotolerance of human cultured cells by tardigrade-unique protein.</title>
        <authorList>
            <person name="Hashimoto T."/>
            <person name="Horikawa D.D."/>
            <person name="Saito Y."/>
            <person name="Kuwahara H."/>
            <person name="Kozuka-Hata H."/>
            <person name="Shin-I T."/>
            <person name="Minakuchi Y."/>
            <person name="Ohishi K."/>
            <person name="Motoyama A."/>
            <person name="Aizu T."/>
            <person name="Enomoto A."/>
            <person name="Kondo K."/>
            <person name="Tanaka S."/>
            <person name="Hara Y."/>
            <person name="Koshikawa S."/>
            <person name="Sagara H."/>
            <person name="Miura T."/>
            <person name="Yokobori S."/>
            <person name="Miyagawa K."/>
            <person name="Suzuki Y."/>
            <person name="Kubo T."/>
            <person name="Oyama M."/>
            <person name="Kohara Y."/>
            <person name="Fujiyama A."/>
            <person name="Arakawa K."/>
            <person name="Katayama T."/>
            <person name="Toyoda A."/>
            <person name="Kunieda T."/>
        </authorList>
    </citation>
    <scope>NUCLEOTIDE SEQUENCE [LARGE SCALE GENOMIC DNA]</scope>
    <source>
        <strain evidence="28 29">YOKOZUNA-1</strain>
    </source>
</reference>
<evidence type="ECO:0000256" key="3">
    <source>
        <dbReference type="ARBA" id="ARBA00009196"/>
    </source>
</evidence>
<keyword evidence="11 21" id="KW-0547">Nucleotide-binding</keyword>
<evidence type="ECO:0000256" key="10">
    <source>
        <dbReference type="ARBA" id="ARBA00022723"/>
    </source>
</evidence>